<reference evidence="2 3" key="1">
    <citation type="submission" date="2018-05" db="EMBL/GenBank/DDBJ databases">
        <title>Draft genome sequence of Scytalidium lignicola DSM 105466, a ubiquitous saprotrophic fungus.</title>
        <authorList>
            <person name="Buettner E."/>
            <person name="Gebauer A.M."/>
            <person name="Hofrichter M."/>
            <person name="Liers C."/>
            <person name="Kellner H."/>
        </authorList>
    </citation>
    <scope>NUCLEOTIDE SEQUENCE [LARGE SCALE GENOMIC DNA]</scope>
    <source>
        <strain evidence="2 3">DSM 105466</strain>
    </source>
</reference>
<sequence>MEAWCSALAADALINCGCPLHAPRANEKRKPRKLEKSGREEGEVRCRRKLQRPSKRDAEDFLKVDAAAIACKQLLHCWWDPMGEAFDGSWVQPYQLLHDAVQASNKAPQGTHGTQTAQQRSQHTSALRTGSSSVRFATIVVTLNRPNRPDLPHHHPSPSPPVLTEPESQERT</sequence>
<comment type="caution">
    <text evidence="2">The sequence shown here is derived from an EMBL/GenBank/DDBJ whole genome shotgun (WGS) entry which is preliminary data.</text>
</comment>
<protein>
    <submittedName>
        <fullName evidence="2">Uncharacterized protein</fullName>
    </submittedName>
</protein>
<proteinExistence type="predicted"/>
<keyword evidence="3" id="KW-1185">Reference proteome</keyword>
<dbReference type="AlphaFoldDB" id="A0A3E2HBL3"/>
<evidence type="ECO:0000256" key="1">
    <source>
        <dbReference type="SAM" id="MobiDB-lite"/>
    </source>
</evidence>
<feature type="non-terminal residue" evidence="2">
    <location>
        <position position="172"/>
    </location>
</feature>
<organism evidence="2 3">
    <name type="scientific">Scytalidium lignicola</name>
    <name type="common">Hyphomycete</name>
    <dbReference type="NCBI Taxonomy" id="5539"/>
    <lineage>
        <taxon>Eukaryota</taxon>
        <taxon>Fungi</taxon>
        <taxon>Dikarya</taxon>
        <taxon>Ascomycota</taxon>
        <taxon>Pezizomycotina</taxon>
        <taxon>Leotiomycetes</taxon>
        <taxon>Leotiomycetes incertae sedis</taxon>
        <taxon>Scytalidium</taxon>
    </lineage>
</organism>
<gene>
    <name evidence="2" type="ORF">B7463_g5592</name>
</gene>
<feature type="non-terminal residue" evidence="2">
    <location>
        <position position="1"/>
    </location>
</feature>
<accession>A0A3E2HBL3</accession>
<feature type="region of interest" description="Disordered" evidence="1">
    <location>
        <begin position="144"/>
        <end position="172"/>
    </location>
</feature>
<dbReference type="Proteomes" id="UP000258309">
    <property type="component" value="Unassembled WGS sequence"/>
</dbReference>
<evidence type="ECO:0000313" key="2">
    <source>
        <dbReference type="EMBL" id="RFU30707.1"/>
    </source>
</evidence>
<name>A0A3E2HBL3_SCYLI</name>
<evidence type="ECO:0000313" key="3">
    <source>
        <dbReference type="Proteomes" id="UP000258309"/>
    </source>
</evidence>
<feature type="region of interest" description="Disordered" evidence="1">
    <location>
        <begin position="26"/>
        <end position="51"/>
    </location>
</feature>
<dbReference type="EMBL" id="NCSJ02000093">
    <property type="protein sequence ID" value="RFU30707.1"/>
    <property type="molecule type" value="Genomic_DNA"/>
</dbReference>
<feature type="region of interest" description="Disordered" evidence="1">
    <location>
        <begin position="104"/>
        <end position="131"/>
    </location>
</feature>
<feature type="compositionally biased region" description="Basic and acidic residues" evidence="1">
    <location>
        <begin position="26"/>
        <end position="45"/>
    </location>
</feature>